<sequence>MEELTSELGRRLTALPVELVWATAWQHDANVEIAPRVGLAQLPVVEWRDTSVAEDDEDEYFGLHWKTRLLVEWAGGRDFVWVDDEVTDADGAWIAEHHGGRALVHRVRRPAVGLTDVDFEVLEGWLAAPNPAPAPPLPAPPSEAAAPAGTSRTPDPGSPAPATG</sequence>
<feature type="compositionally biased region" description="Pro residues" evidence="1">
    <location>
        <begin position="130"/>
        <end position="141"/>
    </location>
</feature>
<accession>A0ABP5H5R1</accession>
<evidence type="ECO:0000313" key="2">
    <source>
        <dbReference type="EMBL" id="GAA2060737.1"/>
    </source>
</evidence>
<evidence type="ECO:0000313" key="3">
    <source>
        <dbReference type="Proteomes" id="UP001500751"/>
    </source>
</evidence>
<proteinExistence type="predicted"/>
<feature type="region of interest" description="Disordered" evidence="1">
    <location>
        <begin position="127"/>
        <end position="164"/>
    </location>
</feature>
<organism evidence="2 3">
    <name type="scientific">Catenulispora yoronensis</name>
    <dbReference type="NCBI Taxonomy" id="450799"/>
    <lineage>
        <taxon>Bacteria</taxon>
        <taxon>Bacillati</taxon>
        <taxon>Actinomycetota</taxon>
        <taxon>Actinomycetes</taxon>
        <taxon>Catenulisporales</taxon>
        <taxon>Catenulisporaceae</taxon>
        <taxon>Catenulispora</taxon>
    </lineage>
</organism>
<dbReference type="EMBL" id="BAAAQN010000080">
    <property type="protein sequence ID" value="GAA2060737.1"/>
    <property type="molecule type" value="Genomic_DNA"/>
</dbReference>
<comment type="caution">
    <text evidence="2">The sequence shown here is derived from an EMBL/GenBank/DDBJ whole genome shotgun (WGS) entry which is preliminary data.</text>
</comment>
<gene>
    <name evidence="2" type="ORF">GCM10009839_84440</name>
</gene>
<name>A0ABP5H5R1_9ACTN</name>
<reference evidence="3" key="1">
    <citation type="journal article" date="2019" name="Int. J. Syst. Evol. Microbiol.">
        <title>The Global Catalogue of Microorganisms (GCM) 10K type strain sequencing project: providing services to taxonomists for standard genome sequencing and annotation.</title>
        <authorList>
            <consortium name="The Broad Institute Genomics Platform"/>
            <consortium name="The Broad Institute Genome Sequencing Center for Infectious Disease"/>
            <person name="Wu L."/>
            <person name="Ma J."/>
        </authorList>
    </citation>
    <scope>NUCLEOTIDE SEQUENCE [LARGE SCALE GENOMIC DNA]</scope>
    <source>
        <strain evidence="3">JCM 16014</strain>
    </source>
</reference>
<protein>
    <submittedName>
        <fullName evidence="2">Uncharacterized protein</fullName>
    </submittedName>
</protein>
<keyword evidence="3" id="KW-1185">Reference proteome</keyword>
<evidence type="ECO:0000256" key="1">
    <source>
        <dbReference type="SAM" id="MobiDB-lite"/>
    </source>
</evidence>
<dbReference type="Proteomes" id="UP001500751">
    <property type="component" value="Unassembled WGS sequence"/>
</dbReference>